<evidence type="ECO:0000313" key="2">
    <source>
        <dbReference type="Proteomes" id="UP000440578"/>
    </source>
</evidence>
<evidence type="ECO:0000313" key="1">
    <source>
        <dbReference type="EMBL" id="KAF0313823.1"/>
    </source>
</evidence>
<keyword evidence="2" id="KW-1185">Reference proteome</keyword>
<organism evidence="1 2">
    <name type="scientific">Amphibalanus amphitrite</name>
    <name type="common">Striped barnacle</name>
    <name type="synonym">Balanus amphitrite</name>
    <dbReference type="NCBI Taxonomy" id="1232801"/>
    <lineage>
        <taxon>Eukaryota</taxon>
        <taxon>Metazoa</taxon>
        <taxon>Ecdysozoa</taxon>
        <taxon>Arthropoda</taxon>
        <taxon>Crustacea</taxon>
        <taxon>Multicrustacea</taxon>
        <taxon>Cirripedia</taxon>
        <taxon>Thoracica</taxon>
        <taxon>Thoracicalcarea</taxon>
        <taxon>Balanomorpha</taxon>
        <taxon>Balanoidea</taxon>
        <taxon>Balanidae</taxon>
        <taxon>Amphibalaninae</taxon>
        <taxon>Amphibalanus</taxon>
    </lineage>
</organism>
<dbReference type="AlphaFoldDB" id="A0A6A4X6H9"/>
<protein>
    <submittedName>
        <fullName evidence="1">Uncharacterized protein</fullName>
    </submittedName>
</protein>
<dbReference type="Gene3D" id="3.30.70.1820">
    <property type="entry name" value="L1 transposable element, RRM domain"/>
    <property type="match status" value="1"/>
</dbReference>
<sequence length="201" mass="23118">MVEIPDDMKEKLVAMLADEDIRAMLRGIFGVEEREREEQYSRRNCLNFTGVPEEKEENAVQLALDLAKMANVKLDRSDIDRAHRIGTLRTAAPGQPRPPPRPLVVKYVSYLKREAVWFGRRDIKKAKPPRGSTLPEGSAKDVYIQENLTRADQEIMFQARQLRRAGKLWAAWSDGCILKVKRTQQAPTVRLRSMGDLRQFE</sequence>
<accession>A0A6A4X6H9</accession>
<reference evidence="1 2" key="1">
    <citation type="submission" date="2019-07" db="EMBL/GenBank/DDBJ databases">
        <title>Draft genome assembly of a fouling barnacle, Amphibalanus amphitrite (Darwin, 1854): The first reference genome for Thecostraca.</title>
        <authorList>
            <person name="Kim W."/>
        </authorList>
    </citation>
    <scope>NUCLEOTIDE SEQUENCE [LARGE SCALE GENOMIC DNA]</scope>
    <source>
        <strain evidence="1">SNU_AA5</strain>
        <tissue evidence="1">Soma without cirri and trophi</tissue>
    </source>
</reference>
<proteinExistence type="predicted"/>
<dbReference type="Proteomes" id="UP000440578">
    <property type="component" value="Unassembled WGS sequence"/>
</dbReference>
<dbReference type="OrthoDB" id="10066957at2759"/>
<comment type="caution">
    <text evidence="1">The sequence shown here is derived from an EMBL/GenBank/DDBJ whole genome shotgun (WGS) entry which is preliminary data.</text>
</comment>
<gene>
    <name evidence="1" type="ORF">FJT64_015634</name>
</gene>
<name>A0A6A4X6H9_AMPAM</name>
<dbReference type="EMBL" id="VIIS01000068">
    <property type="protein sequence ID" value="KAF0313823.1"/>
    <property type="molecule type" value="Genomic_DNA"/>
</dbReference>